<dbReference type="Pfam" id="PF07635">
    <property type="entry name" value="PSCyt1"/>
    <property type="match status" value="2"/>
</dbReference>
<evidence type="ECO:0000259" key="4">
    <source>
        <dbReference type="Pfam" id="PF07627"/>
    </source>
</evidence>
<proteinExistence type="predicted"/>
<sequence>MKTTFSVAVSYTLVLLALIAIPLGDWQTSPIAAFLGNFHPLVLHLPIGALLALFTLEVVNLLAPKLALDNAAKVLLWFSAASLLPAVLFGFFLAAGGGYREELLTFHQWLGWSTALLCIWLLVLRQWAHQRGGTFVRIYQFTLLVNVATLSAAGHFGGSLTHGPNYLTKDMPVALKKLVGMPVAASKPATTSTVAQQVSAPTEEAVQFLEHIYPVLEQRCFECHNANKQKGDLRLDTITGFWATAKAQDLWDDILYEVTERNMPPEEKAPLSDQDYQLLTSWIDESLKAAAPPKNTQAQVKLASLNTSPPPAPREEPKAPPYYLQNIQPIFEQYCYGCHGPDRQKGGVRLDVLDADFINGADAQRWHAALDEINAGNMPPKKKPQLSAEELELVSSWITASLKEAAKAHKGKQQVKARRLTKVQYTNTLNELLKLPINFGDVLPDDAKSKSGFTNNAEALQVSQLHIEYYQKIAREALDKAIVSGPKPQPIRYKITFGEGIGQGLPAAEFKGYQTAAISGDHFRIDILDANGQEIIGTTEEERDSLRQVKELIGVGMRGSSSDRYGITDQGLILYSAIPHKEQPPRSWQGPSPNMKVLIKNNYPQSGSFVFRVEASKGTTLPLKEGIYALREEAPAAPTADQIELPATAFGQLKNLELRADGKLIPKETDAEASAKGVLKVSKAGIYQIDMVHPYVSQENMPSFRLRIGKFRRLQERLRFEPVHATSDSLITPITLAYLKPGTYDLNIGGKFFVGFKSLLVTPLADDHPISRSLFEEAATNTEKYAGETPAIRVYAGSRTDDGMDYSNFGEVVAVTSPLGEYQTFEFSGQLENLPIPDFDINDNNPLSNTMNVGLWNNYFVTSKTETGPPLLIRSVELEAPYHPQWPPESHTTIFFESPNQDNPEIYTAEVLLAFMEKGFRRPVSMDELNRYLEFWKEIKDDYTSYEQSVKEVLVAVLCSPSFLYILEDTPAKAYGNEDQYVLASKLSYFLWNAPPDQELLDLARLGLLKDQLPAQIQRMTQDPRVMRMVEAFAYDWLRIDRLKTMNTSVKYYPDFTHFVKEDMEKETYYFLHRLLQENLSVLNIIDSDFAMLNQNLAEFYGIDGVVGSHFRPVAIPPAANRGGLLSQGAFLTGHSDGVQAHPIKRAVWLKEKILGDPPPPPPPNVPELDPETPGFEHLTLKEQLELHRNKPSCVSCHLKIDPYGVVFENYDAVGRYQQTAKDKPIDAVSILPDGTKIEGVQGIKDYIRNYKRDQFAHAFVEHLYTYALGREVGFADDEALEAIVAQLKGGDYKIHSAIEAIVLSESFTHQVN</sequence>
<feature type="transmembrane region" description="Helical" evidence="1">
    <location>
        <begin position="136"/>
        <end position="156"/>
    </location>
</feature>
<evidence type="ECO:0000313" key="10">
    <source>
        <dbReference type="Proteomes" id="UP000256779"/>
    </source>
</evidence>
<evidence type="ECO:0000259" key="5">
    <source>
        <dbReference type="Pfam" id="PF07631"/>
    </source>
</evidence>
<evidence type="ECO:0000259" key="7">
    <source>
        <dbReference type="Pfam" id="PF07637"/>
    </source>
</evidence>
<name>A0A3D9L492_MARFU</name>
<dbReference type="InterPro" id="IPR013039">
    <property type="entry name" value="DUF1588"/>
</dbReference>
<comment type="caution">
    <text evidence="9">The sequence shown here is derived from an EMBL/GenBank/DDBJ whole genome shotgun (WGS) entry which is preliminary data.</text>
</comment>
<dbReference type="RefSeq" id="WP_115868349.1">
    <property type="nucleotide sequence ID" value="NZ_QREG01000010.1"/>
</dbReference>
<dbReference type="InterPro" id="IPR013043">
    <property type="entry name" value="DUF1595"/>
</dbReference>
<dbReference type="Pfam" id="PF07637">
    <property type="entry name" value="PSD5"/>
    <property type="match status" value="1"/>
</dbReference>
<keyword evidence="10" id="KW-1185">Reference proteome</keyword>
<organism evidence="9 10">
    <name type="scientific">Marinoscillum furvescens DSM 4134</name>
    <dbReference type="NCBI Taxonomy" id="1122208"/>
    <lineage>
        <taxon>Bacteria</taxon>
        <taxon>Pseudomonadati</taxon>
        <taxon>Bacteroidota</taxon>
        <taxon>Cytophagia</taxon>
        <taxon>Cytophagales</taxon>
        <taxon>Reichenbachiellaceae</taxon>
        <taxon>Marinoscillum</taxon>
    </lineage>
</organism>
<feature type="transmembrane region" description="Helical" evidence="1">
    <location>
        <begin position="44"/>
        <end position="63"/>
    </location>
</feature>
<evidence type="ECO:0000259" key="2">
    <source>
        <dbReference type="Pfam" id="PF07624"/>
    </source>
</evidence>
<keyword evidence="1" id="KW-1133">Transmembrane helix</keyword>
<feature type="domain" description="DUF2231" evidence="8">
    <location>
        <begin position="38"/>
        <end position="161"/>
    </location>
</feature>
<dbReference type="SUPFAM" id="SSF46626">
    <property type="entry name" value="Cytochrome c"/>
    <property type="match status" value="2"/>
</dbReference>
<dbReference type="Pfam" id="PF07626">
    <property type="entry name" value="PSD3"/>
    <property type="match status" value="1"/>
</dbReference>
<feature type="domain" description="DUF1585" evidence="2">
    <location>
        <begin position="1234"/>
        <end position="1308"/>
    </location>
</feature>
<feature type="domain" description="DUF1587" evidence="3">
    <location>
        <begin position="418"/>
        <end position="482"/>
    </location>
</feature>
<evidence type="ECO:0000259" key="8">
    <source>
        <dbReference type="Pfam" id="PF09990"/>
    </source>
</evidence>
<dbReference type="InterPro" id="IPR011429">
    <property type="entry name" value="Cyt_c_Planctomycete-type"/>
</dbReference>
<dbReference type="InterPro" id="IPR036909">
    <property type="entry name" value="Cyt_c-like_dom_sf"/>
</dbReference>
<feature type="domain" description="DUF1595" evidence="7">
    <location>
        <begin position="909"/>
        <end position="968"/>
    </location>
</feature>
<gene>
    <name evidence="9" type="ORF">C7460_11063</name>
</gene>
<feature type="domain" description="DUF1588" evidence="4">
    <location>
        <begin position="1122"/>
        <end position="1220"/>
    </location>
</feature>
<dbReference type="Pfam" id="PF09990">
    <property type="entry name" value="DUF2231"/>
    <property type="match status" value="1"/>
</dbReference>
<dbReference type="InterPro" id="IPR011478">
    <property type="entry name" value="DUF1585"/>
</dbReference>
<dbReference type="InterPro" id="IPR013042">
    <property type="entry name" value="DUF1592"/>
</dbReference>
<keyword evidence="1" id="KW-0472">Membrane</keyword>
<dbReference type="Gene3D" id="1.10.760.10">
    <property type="entry name" value="Cytochrome c-like domain"/>
    <property type="match status" value="2"/>
</dbReference>
<dbReference type="Pfam" id="PF07631">
    <property type="entry name" value="PSD4"/>
    <property type="match status" value="1"/>
</dbReference>
<keyword evidence="1" id="KW-0812">Transmembrane</keyword>
<evidence type="ECO:0000313" key="9">
    <source>
        <dbReference type="EMBL" id="RED98391.1"/>
    </source>
</evidence>
<dbReference type="Pfam" id="PF07627">
    <property type="entry name" value="PSCyt3"/>
    <property type="match status" value="1"/>
</dbReference>
<dbReference type="Pfam" id="PF07624">
    <property type="entry name" value="PSD2"/>
    <property type="match status" value="1"/>
</dbReference>
<feature type="domain" description="Cytochrome C Planctomycete-type" evidence="6">
    <location>
        <begin position="220"/>
        <end position="267"/>
    </location>
</feature>
<accession>A0A3D9L492</accession>
<dbReference type="GO" id="GO:0020037">
    <property type="term" value="F:heme binding"/>
    <property type="evidence" value="ECO:0007669"/>
    <property type="project" value="InterPro"/>
</dbReference>
<dbReference type="PANTHER" id="PTHR35889:SF3">
    <property type="entry name" value="F-BOX DOMAIN-CONTAINING PROTEIN"/>
    <property type="match status" value="1"/>
</dbReference>
<evidence type="ECO:0000259" key="6">
    <source>
        <dbReference type="Pfam" id="PF07635"/>
    </source>
</evidence>
<feature type="transmembrane region" description="Helical" evidence="1">
    <location>
        <begin position="75"/>
        <end position="94"/>
    </location>
</feature>
<dbReference type="InterPro" id="IPR019251">
    <property type="entry name" value="DUF2231_TM"/>
</dbReference>
<protein>
    <submittedName>
        <fullName evidence="9">Putative membrane protein</fullName>
    </submittedName>
</protein>
<dbReference type="GO" id="GO:0009055">
    <property type="term" value="F:electron transfer activity"/>
    <property type="evidence" value="ECO:0007669"/>
    <property type="project" value="InterPro"/>
</dbReference>
<dbReference type="InterPro" id="IPR013036">
    <property type="entry name" value="DUF1587"/>
</dbReference>
<reference evidence="9 10" key="1">
    <citation type="submission" date="2018-07" db="EMBL/GenBank/DDBJ databases">
        <title>Genomic Encyclopedia of Type Strains, Phase IV (KMG-IV): sequencing the most valuable type-strain genomes for metagenomic binning, comparative biology and taxonomic classification.</title>
        <authorList>
            <person name="Goeker M."/>
        </authorList>
    </citation>
    <scope>NUCLEOTIDE SEQUENCE [LARGE SCALE GENOMIC DNA]</scope>
    <source>
        <strain evidence="9 10">DSM 4134</strain>
    </source>
</reference>
<dbReference type="Proteomes" id="UP000256779">
    <property type="component" value="Unassembled WGS sequence"/>
</dbReference>
<dbReference type="EMBL" id="QREG01000010">
    <property type="protein sequence ID" value="RED98391.1"/>
    <property type="molecule type" value="Genomic_DNA"/>
</dbReference>
<feature type="transmembrane region" description="Helical" evidence="1">
    <location>
        <begin position="106"/>
        <end position="124"/>
    </location>
</feature>
<dbReference type="OrthoDB" id="713772at2"/>
<evidence type="ECO:0000259" key="3">
    <source>
        <dbReference type="Pfam" id="PF07626"/>
    </source>
</evidence>
<dbReference type="PANTHER" id="PTHR35889">
    <property type="entry name" value="CYCLOINULO-OLIGOSACCHARIDE FRUCTANOTRANSFERASE-RELATED"/>
    <property type="match status" value="1"/>
</dbReference>
<feature type="domain" description="DUF1592" evidence="5">
    <location>
        <begin position="980"/>
        <end position="1103"/>
    </location>
</feature>
<evidence type="ECO:0000256" key="1">
    <source>
        <dbReference type="SAM" id="Phobius"/>
    </source>
</evidence>
<feature type="domain" description="Cytochrome C Planctomycete-type" evidence="6">
    <location>
        <begin position="335"/>
        <end position="381"/>
    </location>
</feature>